<keyword evidence="2" id="KW-0548">Nucleotidyltransferase</keyword>
<keyword evidence="3" id="KW-1185">Reference proteome</keyword>
<dbReference type="Proteomes" id="UP000464178">
    <property type="component" value="Chromosome"/>
</dbReference>
<dbReference type="InterPro" id="IPR046981">
    <property type="entry name" value="G1P_cyt_trans"/>
</dbReference>
<dbReference type="RefSeq" id="WP_162667542.1">
    <property type="nucleotide sequence ID" value="NZ_LR593886.1"/>
</dbReference>
<accession>A0A6P2CZT5</accession>
<dbReference type="SUPFAM" id="SSF53448">
    <property type="entry name" value="Nucleotide-diphospho-sugar transferases"/>
    <property type="match status" value="1"/>
</dbReference>
<evidence type="ECO:0000313" key="2">
    <source>
        <dbReference type="EMBL" id="VTR92720.1"/>
    </source>
</evidence>
<dbReference type="InterPro" id="IPR005835">
    <property type="entry name" value="NTP_transferase_dom"/>
</dbReference>
<proteinExistence type="predicted"/>
<dbReference type="InterPro" id="IPR029044">
    <property type="entry name" value="Nucleotide-diphossugar_trans"/>
</dbReference>
<dbReference type="KEGG" id="gms:SOIL9_49940"/>
<dbReference type="InterPro" id="IPR013446">
    <property type="entry name" value="G1P_cyt_trans-like"/>
</dbReference>
<reference evidence="2 3" key="1">
    <citation type="submission" date="2019-05" db="EMBL/GenBank/DDBJ databases">
        <authorList>
            <consortium name="Science for Life Laboratories"/>
        </authorList>
    </citation>
    <scope>NUCLEOTIDE SEQUENCE [LARGE SCALE GENOMIC DNA]</scope>
    <source>
        <strain evidence="2">Soil9</strain>
    </source>
</reference>
<evidence type="ECO:0000313" key="3">
    <source>
        <dbReference type="Proteomes" id="UP000464178"/>
    </source>
</evidence>
<dbReference type="CDD" id="cd02524">
    <property type="entry name" value="G1P_cytidylyltransferase"/>
    <property type="match status" value="1"/>
</dbReference>
<dbReference type="GO" id="GO:0047343">
    <property type="term" value="F:glucose-1-phosphate cytidylyltransferase activity"/>
    <property type="evidence" value="ECO:0007669"/>
    <property type="project" value="InterPro"/>
</dbReference>
<organism evidence="2 3">
    <name type="scientific">Gemmata massiliana</name>
    <dbReference type="NCBI Taxonomy" id="1210884"/>
    <lineage>
        <taxon>Bacteria</taxon>
        <taxon>Pseudomonadati</taxon>
        <taxon>Planctomycetota</taxon>
        <taxon>Planctomycetia</taxon>
        <taxon>Gemmatales</taxon>
        <taxon>Gemmataceae</taxon>
        <taxon>Gemmata</taxon>
    </lineage>
</organism>
<protein>
    <recommendedName>
        <fullName evidence="1">Nucleotidyl transferase domain-containing protein</fullName>
    </recommendedName>
</protein>
<name>A0A6P2CZT5_9BACT</name>
<sequence>MRAVILAGGLGTRLAEETETRPKPMVEIGGRPILWHIMSHYAAHWGTEFVVALGDKSDVIKRYFIEYARDMGSLSVNLARGEVSHHETVDVDWTVHLLDTGLHTNTGGRVKRAAPWVNDGTFMLTYGDGVSDVDVQALLRFHRATGKLATVTAVRPPARFGELRFDGDLVSAFSEKPQTGDGWINGGFFVLEPKVLDYIGGDDESFENDVLPRLVADGELAAYKHAKFWQCMDTLRDKRQLEALWQEGRAPWRAA</sequence>
<dbReference type="Pfam" id="PF00483">
    <property type="entry name" value="NTP_transferase"/>
    <property type="match status" value="1"/>
</dbReference>
<dbReference type="PANTHER" id="PTHR47183">
    <property type="entry name" value="GLUCOSE-1-PHOSPHATE CYTIDYLYLTRANSFERASE-RELATED"/>
    <property type="match status" value="1"/>
</dbReference>
<dbReference type="EMBL" id="LR593886">
    <property type="protein sequence ID" value="VTR92720.1"/>
    <property type="molecule type" value="Genomic_DNA"/>
</dbReference>
<keyword evidence="2" id="KW-0808">Transferase</keyword>
<evidence type="ECO:0000259" key="1">
    <source>
        <dbReference type="Pfam" id="PF00483"/>
    </source>
</evidence>
<dbReference type="GO" id="GO:0009243">
    <property type="term" value="P:O antigen biosynthetic process"/>
    <property type="evidence" value="ECO:0007669"/>
    <property type="project" value="InterPro"/>
</dbReference>
<dbReference type="AlphaFoldDB" id="A0A6P2CZT5"/>
<dbReference type="NCBIfam" id="TIGR02623">
    <property type="entry name" value="G1P_cyt_trans"/>
    <property type="match status" value="1"/>
</dbReference>
<dbReference type="Gene3D" id="3.90.550.10">
    <property type="entry name" value="Spore Coat Polysaccharide Biosynthesis Protein SpsA, Chain A"/>
    <property type="match status" value="1"/>
</dbReference>
<feature type="domain" description="Nucleotidyl transferase" evidence="1">
    <location>
        <begin position="3"/>
        <end position="229"/>
    </location>
</feature>
<gene>
    <name evidence="2" type="ORF">SOIL9_49940</name>
</gene>
<dbReference type="PANTHER" id="PTHR47183:SF1">
    <property type="entry name" value="GLUCOSE-1-PHOSPHATE CYTIDYLYLTRANSFERASE"/>
    <property type="match status" value="1"/>
</dbReference>